<evidence type="ECO:0000256" key="2">
    <source>
        <dbReference type="ARBA" id="ARBA00023295"/>
    </source>
</evidence>
<dbReference type="InterPro" id="IPR019563">
    <property type="entry name" value="GH97_catalytic"/>
</dbReference>
<dbReference type="GO" id="GO:0030246">
    <property type="term" value="F:carbohydrate binding"/>
    <property type="evidence" value="ECO:0007669"/>
    <property type="project" value="InterPro"/>
</dbReference>
<keyword evidence="7" id="KW-1185">Reference proteome</keyword>
<evidence type="ECO:0000313" key="6">
    <source>
        <dbReference type="EMBL" id="NGO39911.1"/>
    </source>
</evidence>
<feature type="domain" description="Glycosyl-hydrolase 97 C-terminal oligomerisation" evidence="5">
    <location>
        <begin position="550"/>
        <end position="642"/>
    </location>
</feature>
<evidence type="ECO:0000256" key="1">
    <source>
        <dbReference type="ARBA" id="ARBA00022801"/>
    </source>
</evidence>
<dbReference type="PANTHER" id="PTHR35803">
    <property type="entry name" value="GLUCAN 1,4-ALPHA-GLUCOSIDASE SUSB-RELATED"/>
    <property type="match status" value="1"/>
</dbReference>
<keyword evidence="2" id="KW-0326">Glycosidase</keyword>
<evidence type="ECO:0000259" key="5">
    <source>
        <dbReference type="Pfam" id="PF14509"/>
    </source>
</evidence>
<protein>
    <submittedName>
        <fullName evidence="6">Glycoside hydrolase family 97 protein</fullName>
    </submittedName>
</protein>
<proteinExistence type="predicted"/>
<feature type="domain" description="Glycosyl-hydrolase 97 catalytic" evidence="3">
    <location>
        <begin position="307"/>
        <end position="465"/>
    </location>
</feature>
<accession>A0A6M1RWS9</accession>
<comment type="caution">
    <text evidence="6">The sequence shown here is derived from an EMBL/GenBank/DDBJ whole genome shotgun (WGS) entry which is preliminary data.</text>
</comment>
<dbReference type="PANTHER" id="PTHR35803:SF2">
    <property type="entry name" value="RETAINING ALPHA-GALACTOSIDASE"/>
    <property type="match status" value="1"/>
</dbReference>
<dbReference type="RefSeq" id="WP_165108209.1">
    <property type="nucleotide sequence ID" value="NZ_JAAKYA010000076.1"/>
</dbReference>
<organism evidence="6 7">
    <name type="scientific">Limisphaera ngatamarikiensis</name>
    <dbReference type="NCBI Taxonomy" id="1324935"/>
    <lineage>
        <taxon>Bacteria</taxon>
        <taxon>Pseudomonadati</taxon>
        <taxon>Verrucomicrobiota</taxon>
        <taxon>Verrucomicrobiia</taxon>
        <taxon>Limisphaerales</taxon>
        <taxon>Limisphaeraceae</taxon>
        <taxon>Limisphaera</taxon>
    </lineage>
</organism>
<dbReference type="Proteomes" id="UP000477311">
    <property type="component" value="Unassembled WGS sequence"/>
</dbReference>
<reference evidence="6 7" key="1">
    <citation type="submission" date="2020-02" db="EMBL/GenBank/DDBJ databases">
        <title>Draft genome sequence of Limisphaera ngatamarikiensis NGM72.4T, a thermophilic Verrucomicrobia grouped in subdivision 3.</title>
        <authorList>
            <person name="Carere C.R."/>
            <person name="Steen J."/>
            <person name="Hugenholtz P."/>
            <person name="Stott M.B."/>
        </authorList>
    </citation>
    <scope>NUCLEOTIDE SEQUENCE [LARGE SCALE GENOMIC DNA]</scope>
    <source>
        <strain evidence="6 7">NGM72.4</strain>
    </source>
</reference>
<evidence type="ECO:0000313" key="7">
    <source>
        <dbReference type="Proteomes" id="UP000477311"/>
    </source>
</evidence>
<dbReference type="InterPro" id="IPR017853">
    <property type="entry name" value="GH"/>
</dbReference>
<feature type="domain" description="Glycosyl-hydrolase 97 N-terminal" evidence="4">
    <location>
        <begin position="43"/>
        <end position="284"/>
    </location>
</feature>
<name>A0A6M1RWS9_9BACT</name>
<dbReference type="InterPro" id="IPR029483">
    <property type="entry name" value="GH97_C"/>
</dbReference>
<evidence type="ECO:0000259" key="3">
    <source>
        <dbReference type="Pfam" id="PF10566"/>
    </source>
</evidence>
<dbReference type="AlphaFoldDB" id="A0A6M1RWS9"/>
<dbReference type="InterPro" id="IPR014718">
    <property type="entry name" value="GH-type_carb-bd"/>
</dbReference>
<dbReference type="GO" id="GO:0016798">
    <property type="term" value="F:hydrolase activity, acting on glycosyl bonds"/>
    <property type="evidence" value="ECO:0007669"/>
    <property type="project" value="UniProtKB-KW"/>
</dbReference>
<dbReference type="InterPro" id="IPR013780">
    <property type="entry name" value="Glyco_hydro_b"/>
</dbReference>
<gene>
    <name evidence="6" type="ORF">G4L39_10985</name>
</gene>
<dbReference type="Pfam" id="PF14509">
    <property type="entry name" value="GH97_C"/>
    <property type="match status" value="1"/>
</dbReference>
<sequence length="652" mass="73132">MNATPHTARPTSRLSPVPTLLVAILLPLSDPAAGSEGVWTLTDPSQTVRFHLSTNSQGWLTWSVEAHQRQVLLPATLGLQIDGTNLACGIVTGPVHQSRHYEEFDWLGARNRVTNDCYGYEIPIRSGPALTWTLEVRVFRDAIAFRYLVPAGAGTRHVQGEFTTFQLPPDARLWLQTNLANHEGIFHSLSASGLPSQPGLRMGLPVTAELTQNTTLLISEARLLDYSGMALESAGPGRLRAVFPHDPEGWRWQGAIVSPWRVVIIATNLDQLVNSDVLPALCDPPDPELFPQGARTPWLRPGRAPCTWMVFGNGGARWDRQKWFVDTAAALGCEYLLVDAGWQTDRWGWIEPGTDLWTRVAELCRYAAERNVGILLWHAYPEGRDDGPGLTRPENRETFFRRCAEAGVKGVKIDFFDSESLDTVTAVEDLRRRAAQHRLLINFHGIPKPTGLNRTWPNELTREAVREQEYQLWSSLPLTHYGALPFTRLVVGPADFLPGYVQPHLRKETTLGFQIAATVVFSSPLLCWPDHPEAYLNSPALPFFRQVPTTWDETRVLPESRIGQLVSMARRRGSEWFVAMLNCSHHPITLSLDPRRWSSPNMQCTVYRDTPDRSRIQIESGPAPAQPFQVDLVEGGGALFHFHPPRHWPGWM</sequence>
<dbReference type="InterPro" id="IPR013785">
    <property type="entry name" value="Aldolase_TIM"/>
</dbReference>
<evidence type="ECO:0000259" key="4">
    <source>
        <dbReference type="Pfam" id="PF14508"/>
    </source>
</evidence>
<dbReference type="EMBL" id="JAAKYA010000076">
    <property type="protein sequence ID" value="NGO39911.1"/>
    <property type="molecule type" value="Genomic_DNA"/>
</dbReference>
<dbReference type="SUPFAM" id="SSF51445">
    <property type="entry name" value="(Trans)glycosidases"/>
    <property type="match status" value="1"/>
</dbReference>
<dbReference type="Gene3D" id="2.70.98.10">
    <property type="match status" value="1"/>
</dbReference>
<dbReference type="InterPro" id="IPR029486">
    <property type="entry name" value="GH97_N"/>
</dbReference>
<dbReference type="InterPro" id="IPR052720">
    <property type="entry name" value="Glycosyl_hydrolase_97"/>
</dbReference>
<keyword evidence="1 6" id="KW-0378">Hydrolase</keyword>
<dbReference type="Gene3D" id="2.60.40.1180">
    <property type="entry name" value="Golgi alpha-mannosidase II"/>
    <property type="match status" value="1"/>
</dbReference>
<dbReference type="Pfam" id="PF14508">
    <property type="entry name" value="GH97_N"/>
    <property type="match status" value="1"/>
</dbReference>
<dbReference type="Pfam" id="PF10566">
    <property type="entry name" value="Glyco_hydro_97"/>
    <property type="match status" value="1"/>
</dbReference>
<dbReference type="Gene3D" id="3.20.20.70">
    <property type="entry name" value="Aldolase class I"/>
    <property type="match status" value="1"/>
</dbReference>